<feature type="transmembrane region" description="Helical" evidence="6">
    <location>
        <begin position="109"/>
        <end position="130"/>
    </location>
</feature>
<protein>
    <recommendedName>
        <fullName evidence="9">Polysaccharide biosynthesis protein</fullName>
    </recommendedName>
</protein>
<keyword evidence="5 6" id="KW-0472">Membrane</keyword>
<dbReference type="InterPro" id="IPR050833">
    <property type="entry name" value="Poly_Biosynth_Transport"/>
</dbReference>
<evidence type="ECO:0000256" key="2">
    <source>
        <dbReference type="ARBA" id="ARBA00022475"/>
    </source>
</evidence>
<evidence type="ECO:0000256" key="4">
    <source>
        <dbReference type="ARBA" id="ARBA00022989"/>
    </source>
</evidence>
<feature type="transmembrane region" description="Helical" evidence="6">
    <location>
        <begin position="79"/>
        <end position="103"/>
    </location>
</feature>
<geneLocation type="plasmid" evidence="7 8">
    <name>pDAETH-2</name>
</geneLocation>
<evidence type="ECO:0000313" key="8">
    <source>
        <dbReference type="Proteomes" id="UP001064971"/>
    </source>
</evidence>
<accession>A0ABM8AK95</accession>
<dbReference type="Pfam" id="PF01943">
    <property type="entry name" value="Polysacc_synt"/>
    <property type="match status" value="1"/>
</dbReference>
<comment type="subcellular location">
    <subcellularLocation>
        <location evidence="1">Cell membrane</location>
        <topology evidence="1">Multi-pass membrane protein</topology>
    </subcellularLocation>
</comment>
<reference evidence="7" key="1">
    <citation type="submission" date="2022-07" db="EMBL/GenBank/DDBJ databases">
        <title>Complete Genome Sequence of the Radioresistant Bacterium Deinococcus aetherius ST0316, Isolated from the Air Dust collected in Lower Stratosphere above Japan.</title>
        <authorList>
            <person name="Satoh K."/>
            <person name="Hagiwara K."/>
            <person name="Katsumata K."/>
            <person name="Kubo A."/>
            <person name="Yokobori S."/>
            <person name="Yamagishi A."/>
            <person name="Oono Y."/>
            <person name="Narumi I."/>
        </authorList>
    </citation>
    <scope>NUCLEOTIDE SEQUENCE</scope>
    <source>
        <strain evidence="7">ST0316</strain>
        <plasmid evidence="7">pDAETH-2</plasmid>
    </source>
</reference>
<evidence type="ECO:0000256" key="5">
    <source>
        <dbReference type="ARBA" id="ARBA00023136"/>
    </source>
</evidence>
<proteinExistence type="predicted"/>
<dbReference type="Proteomes" id="UP001064971">
    <property type="component" value="Plasmid pDAETH-2"/>
</dbReference>
<evidence type="ECO:0000256" key="1">
    <source>
        <dbReference type="ARBA" id="ARBA00004651"/>
    </source>
</evidence>
<feature type="transmembrane region" description="Helical" evidence="6">
    <location>
        <begin position="151"/>
        <end position="171"/>
    </location>
</feature>
<dbReference type="InterPro" id="IPR002797">
    <property type="entry name" value="Polysacc_synth"/>
</dbReference>
<feature type="transmembrane region" description="Helical" evidence="6">
    <location>
        <begin position="12"/>
        <end position="31"/>
    </location>
</feature>
<evidence type="ECO:0008006" key="9">
    <source>
        <dbReference type="Google" id="ProtNLM"/>
    </source>
</evidence>
<keyword evidence="8" id="KW-1185">Reference proteome</keyword>
<keyword evidence="3 6" id="KW-0812">Transmembrane</keyword>
<gene>
    <name evidence="7" type="ORF">DAETH_41170</name>
</gene>
<feature type="transmembrane region" description="Helical" evidence="6">
    <location>
        <begin position="177"/>
        <end position="195"/>
    </location>
</feature>
<evidence type="ECO:0000256" key="6">
    <source>
        <dbReference type="SAM" id="Phobius"/>
    </source>
</evidence>
<keyword evidence="2" id="KW-1003">Cell membrane</keyword>
<feature type="transmembrane region" description="Helical" evidence="6">
    <location>
        <begin position="361"/>
        <end position="380"/>
    </location>
</feature>
<name>A0ABM8AK95_9DEIO</name>
<feature type="transmembrane region" description="Helical" evidence="6">
    <location>
        <begin position="43"/>
        <end position="67"/>
    </location>
</feature>
<keyword evidence="7" id="KW-0614">Plasmid</keyword>
<evidence type="ECO:0000313" key="7">
    <source>
        <dbReference type="EMBL" id="BDP44148.1"/>
    </source>
</evidence>
<dbReference type="RefSeq" id="WP_264778505.1">
    <property type="nucleotide sequence ID" value="NZ_AP026562.1"/>
</dbReference>
<dbReference type="EMBL" id="AP026562">
    <property type="protein sequence ID" value="BDP44148.1"/>
    <property type="molecule type" value="Genomic_DNA"/>
</dbReference>
<feature type="transmembrane region" description="Helical" evidence="6">
    <location>
        <begin position="331"/>
        <end position="349"/>
    </location>
</feature>
<dbReference type="CDD" id="cd13128">
    <property type="entry name" value="MATE_Wzx_like"/>
    <property type="match status" value="1"/>
</dbReference>
<sequence length="420" mass="45314">MNFQHPLIKNTIWMMGGFSARTVLQALYFLLIARSLGASEYGAFVAVTALVAILAPFASWGSGNLLIKHVARRREAFSTYWGAALAMMSISGSLLTLLVLGVYRLFLPATLPLLLVLAVAVADLIFARFADVSSQAFQAVEKLSRTAQIQALLSVIRLVAAALLFVAPITASALTWSTLYLLTTVITALVALFWVRRELGWGKLDPRPLRSELREGFHFALSLGSQSVYNDIDKTMLSRFVGLEAAGIYAAAYRIVDAAFSPVRALLFAAYARFFKSGQIGVRGSLQWAVKLVPWTAAYGLLTAAGLWLVAPLMSLVFGESFRETGTTLQWLAPLILLKALHYFAADTLTGAGLQSARSRIQLGVAALNICLNLWLLPGFGWLGAAWASLASDGVLVVALWSTVLVIAKEEADAQASAIV</sequence>
<dbReference type="PANTHER" id="PTHR30250">
    <property type="entry name" value="PST FAMILY PREDICTED COLANIC ACID TRANSPORTER"/>
    <property type="match status" value="1"/>
</dbReference>
<organism evidence="7 8">
    <name type="scientific">Deinococcus aetherius</name>
    <dbReference type="NCBI Taxonomy" id="200252"/>
    <lineage>
        <taxon>Bacteria</taxon>
        <taxon>Thermotogati</taxon>
        <taxon>Deinococcota</taxon>
        <taxon>Deinococci</taxon>
        <taxon>Deinococcales</taxon>
        <taxon>Deinococcaceae</taxon>
        <taxon>Deinococcus</taxon>
    </lineage>
</organism>
<feature type="transmembrane region" description="Helical" evidence="6">
    <location>
        <begin position="292"/>
        <end position="311"/>
    </location>
</feature>
<dbReference type="PANTHER" id="PTHR30250:SF11">
    <property type="entry name" value="O-ANTIGEN TRANSPORTER-RELATED"/>
    <property type="match status" value="1"/>
</dbReference>
<evidence type="ECO:0000256" key="3">
    <source>
        <dbReference type="ARBA" id="ARBA00022692"/>
    </source>
</evidence>
<keyword evidence="4 6" id="KW-1133">Transmembrane helix</keyword>